<dbReference type="CDD" id="cd02907">
    <property type="entry name" value="Macro_Af1521_BAL-like"/>
    <property type="match status" value="1"/>
</dbReference>
<dbReference type="InterPro" id="IPR057045">
    <property type="entry name" value="PARP14_KH_3"/>
</dbReference>
<comment type="similarity">
    <text evidence="6">Belongs to the ARTD/PARP family.</text>
</comment>
<reference evidence="10" key="5">
    <citation type="submission" date="2025-09" db="UniProtKB">
        <authorList>
            <consortium name="Ensembl"/>
        </authorList>
    </citation>
    <scope>IDENTIFICATION</scope>
</reference>
<dbReference type="GO" id="GO:0010629">
    <property type="term" value="P:negative regulation of gene expression"/>
    <property type="evidence" value="ECO:0007669"/>
    <property type="project" value="TreeGrafter"/>
</dbReference>
<dbReference type="SUPFAM" id="SSF117839">
    <property type="entry name" value="WWE domain"/>
    <property type="match status" value="1"/>
</dbReference>
<dbReference type="InterPro" id="IPR012317">
    <property type="entry name" value="Poly(ADP-ribose)pol_cat_dom"/>
</dbReference>
<dbReference type="SUPFAM" id="SSF52949">
    <property type="entry name" value="Macro domain-like"/>
    <property type="match status" value="3"/>
</dbReference>
<organism evidence="10 11">
    <name type="scientific">Callorhinchus milii</name>
    <name type="common">Ghost shark</name>
    <dbReference type="NCBI Taxonomy" id="7868"/>
    <lineage>
        <taxon>Eukaryota</taxon>
        <taxon>Metazoa</taxon>
        <taxon>Chordata</taxon>
        <taxon>Craniata</taxon>
        <taxon>Vertebrata</taxon>
        <taxon>Chondrichthyes</taxon>
        <taxon>Holocephali</taxon>
        <taxon>Chimaeriformes</taxon>
        <taxon>Callorhinchidae</taxon>
        <taxon>Callorhinchus</taxon>
    </lineage>
</organism>
<protein>
    <recommendedName>
        <fullName evidence="7">Poly [ADP-ribose] polymerase</fullName>
        <shortName evidence="7">PARP</shortName>
        <ecNumber evidence="7">2.4.2.-</ecNumber>
    </recommendedName>
</protein>
<dbReference type="Pfam" id="PF23222">
    <property type="entry name" value="RRM_PARP14_1"/>
    <property type="match status" value="1"/>
</dbReference>
<evidence type="ECO:0000313" key="10">
    <source>
        <dbReference type="Ensembl" id="ENSCMIP00000012328.1"/>
    </source>
</evidence>
<dbReference type="EC" id="2.4.2.-" evidence="7"/>
<dbReference type="CDD" id="cd01439">
    <property type="entry name" value="TCCD_inducible_PARP_like"/>
    <property type="match status" value="1"/>
</dbReference>
<reference evidence="10" key="4">
    <citation type="submission" date="2025-08" db="UniProtKB">
        <authorList>
            <consortium name="Ensembl"/>
        </authorList>
    </citation>
    <scope>IDENTIFICATION</scope>
</reference>
<dbReference type="Pfam" id="PF23249">
    <property type="entry name" value="KH_PARP14_3"/>
    <property type="match status" value="1"/>
</dbReference>
<dbReference type="GO" id="GO:0005634">
    <property type="term" value="C:nucleus"/>
    <property type="evidence" value="ECO:0007669"/>
    <property type="project" value="UniProtKB-SubCell"/>
</dbReference>
<dbReference type="FunFam" id="3.90.228.10:FF:000008">
    <property type="entry name" value="Poly [ADP-ribose] polymerase"/>
    <property type="match status" value="1"/>
</dbReference>
<evidence type="ECO:0000259" key="9">
    <source>
        <dbReference type="PROSITE" id="PS51154"/>
    </source>
</evidence>
<evidence type="ECO:0000259" key="8">
    <source>
        <dbReference type="PROSITE" id="PS51059"/>
    </source>
</evidence>
<dbReference type="SMART" id="SM00506">
    <property type="entry name" value="A1pp"/>
    <property type="match status" value="3"/>
</dbReference>
<dbReference type="InterPro" id="IPR012677">
    <property type="entry name" value="Nucleotide-bd_a/b_plait_sf"/>
</dbReference>
<proteinExistence type="inferred from homology"/>
<reference evidence="11" key="3">
    <citation type="journal article" date="2014" name="Nature">
        <title>Elephant shark genome provides unique insights into gnathostome evolution.</title>
        <authorList>
            <consortium name="International Elephant Shark Genome Sequencing Consortium"/>
            <person name="Venkatesh B."/>
            <person name="Lee A.P."/>
            <person name="Ravi V."/>
            <person name="Maurya A.K."/>
            <person name="Lian M.M."/>
            <person name="Swann J.B."/>
            <person name="Ohta Y."/>
            <person name="Flajnik M.F."/>
            <person name="Sutoh Y."/>
            <person name="Kasahara M."/>
            <person name="Hoon S."/>
            <person name="Gangu V."/>
            <person name="Roy S.W."/>
            <person name="Irimia M."/>
            <person name="Korzh V."/>
            <person name="Kondrychyn I."/>
            <person name="Lim Z.W."/>
            <person name="Tay B.H."/>
            <person name="Tohari S."/>
            <person name="Kong K.W."/>
            <person name="Ho S."/>
            <person name="Lorente-Galdos B."/>
            <person name="Quilez J."/>
            <person name="Marques-Bonet T."/>
            <person name="Raney B.J."/>
            <person name="Ingham P.W."/>
            <person name="Tay A."/>
            <person name="Hillier L.W."/>
            <person name="Minx P."/>
            <person name="Boehm T."/>
            <person name="Wilson R.K."/>
            <person name="Brenner S."/>
            <person name="Warren W.C."/>
        </authorList>
    </citation>
    <scope>NUCLEOTIDE SEQUENCE [LARGE SCALE GENOMIC DNA]</scope>
</reference>
<name>A0A4W3H684_CALMI</name>
<dbReference type="SUPFAM" id="SSF56399">
    <property type="entry name" value="ADP-ribosylation"/>
    <property type="match status" value="1"/>
</dbReference>
<feature type="domain" description="Macro" evidence="9">
    <location>
        <begin position="1204"/>
        <end position="1375"/>
    </location>
</feature>
<feature type="domain" description="PARP catalytic" evidence="8">
    <location>
        <begin position="1608"/>
        <end position="1804"/>
    </location>
</feature>
<dbReference type="PANTHER" id="PTHR14453:SF89">
    <property type="entry name" value="PROTEIN MONO-ADP-RIBOSYLTRANSFERASE PARP14"/>
    <property type="match status" value="1"/>
</dbReference>
<feature type="domain" description="Macro" evidence="9">
    <location>
        <begin position="995"/>
        <end position="1184"/>
    </location>
</feature>
<dbReference type="Pfam" id="PF23245">
    <property type="entry name" value="RRM_PARP14_2"/>
    <property type="match status" value="1"/>
</dbReference>
<comment type="subcellular location">
    <subcellularLocation>
        <location evidence="1">Nucleus</location>
    </subcellularLocation>
</comment>
<evidence type="ECO:0000313" key="11">
    <source>
        <dbReference type="Proteomes" id="UP000314986"/>
    </source>
</evidence>
<evidence type="ECO:0000256" key="3">
    <source>
        <dbReference type="ARBA" id="ARBA00022679"/>
    </source>
</evidence>
<dbReference type="InterPro" id="IPR054596">
    <property type="entry name" value="PARP14_WWE"/>
</dbReference>
<keyword evidence="5" id="KW-0539">Nucleus</keyword>
<dbReference type="Proteomes" id="UP000314986">
    <property type="component" value="Unassembled WGS sequence"/>
</dbReference>
<dbReference type="InParanoid" id="A0A4W3H684"/>
<dbReference type="InterPro" id="IPR057050">
    <property type="entry name" value="RRM_PARP14_2"/>
</dbReference>
<dbReference type="Pfam" id="PF23251">
    <property type="entry name" value="KH_PARP14_4"/>
    <property type="match status" value="1"/>
</dbReference>
<dbReference type="Pfam" id="PF23248">
    <property type="entry name" value="KH_PARP14_2"/>
    <property type="match status" value="1"/>
</dbReference>
<dbReference type="Pfam" id="PF22005">
    <property type="entry name" value="WWE_1"/>
    <property type="match status" value="1"/>
</dbReference>
<dbReference type="InterPro" id="IPR057046">
    <property type="entry name" value="PARP14_KH_4"/>
</dbReference>
<dbReference type="GO" id="GO:0003950">
    <property type="term" value="F:NAD+ poly-ADP-ribosyltransferase activity"/>
    <property type="evidence" value="ECO:0007669"/>
    <property type="project" value="UniProtKB-UniRule"/>
</dbReference>
<dbReference type="InterPro" id="IPR037197">
    <property type="entry name" value="WWE_dom_sf"/>
</dbReference>
<evidence type="ECO:0000256" key="1">
    <source>
        <dbReference type="ARBA" id="ARBA00004123"/>
    </source>
</evidence>
<dbReference type="Pfam" id="PF01661">
    <property type="entry name" value="Macro"/>
    <property type="match status" value="3"/>
</dbReference>
<keyword evidence="2 7" id="KW-0328">Glycosyltransferase</keyword>
<dbReference type="GO" id="GO:0003714">
    <property type="term" value="F:transcription corepressor activity"/>
    <property type="evidence" value="ECO:0007669"/>
    <property type="project" value="TreeGrafter"/>
</dbReference>
<dbReference type="PROSITE" id="PS51059">
    <property type="entry name" value="PARP_CATALYTIC"/>
    <property type="match status" value="1"/>
</dbReference>
<dbReference type="Pfam" id="PF23085">
    <property type="entry name" value="RRM_PARP14_3"/>
    <property type="match status" value="1"/>
</dbReference>
<dbReference type="InterPro" id="IPR057044">
    <property type="entry name" value="PARP14_KH_1"/>
</dbReference>
<dbReference type="STRING" id="7868.ENSCMIP00000012328"/>
<dbReference type="Pfam" id="PF23084">
    <property type="entry name" value="KH_PARP14_1"/>
    <property type="match status" value="1"/>
</dbReference>
<dbReference type="Gene3D" id="3.30.70.330">
    <property type="match status" value="2"/>
</dbReference>
<gene>
    <name evidence="10" type="primary">parp14rs1</name>
</gene>
<dbReference type="InterPro" id="IPR057048">
    <property type="entry name" value="PARP14_KH_6"/>
</dbReference>
<dbReference type="InterPro" id="IPR057049">
    <property type="entry name" value="PARP14_KH_8"/>
</dbReference>
<dbReference type="Gene3D" id="3.90.228.10">
    <property type="match status" value="1"/>
</dbReference>
<dbReference type="Gene3D" id="3.30.720.50">
    <property type="match status" value="1"/>
</dbReference>
<dbReference type="GeneTree" id="ENSGT00940000154311"/>
<evidence type="ECO:0000256" key="2">
    <source>
        <dbReference type="ARBA" id="ARBA00022676"/>
    </source>
</evidence>
<dbReference type="PANTHER" id="PTHR14453">
    <property type="entry name" value="PARP/ZINC FINGER CCCH TYPE DOMAIN CONTAINING PROTEIN"/>
    <property type="match status" value="1"/>
</dbReference>
<dbReference type="PROSITE" id="PS51154">
    <property type="entry name" value="MACRO"/>
    <property type="match status" value="3"/>
</dbReference>
<evidence type="ECO:0000256" key="5">
    <source>
        <dbReference type="ARBA" id="ARBA00023242"/>
    </source>
</evidence>
<reference evidence="11" key="1">
    <citation type="journal article" date="2006" name="Science">
        <title>Ancient noncoding elements conserved in the human genome.</title>
        <authorList>
            <person name="Venkatesh B."/>
            <person name="Kirkness E.F."/>
            <person name="Loh Y.H."/>
            <person name="Halpern A.L."/>
            <person name="Lee A.P."/>
            <person name="Johnson J."/>
            <person name="Dandona N."/>
            <person name="Viswanathan L.D."/>
            <person name="Tay A."/>
            <person name="Venter J.C."/>
            <person name="Strausberg R.L."/>
            <person name="Brenner S."/>
        </authorList>
    </citation>
    <scope>NUCLEOTIDE SEQUENCE [LARGE SCALE GENOMIC DNA]</scope>
</reference>
<keyword evidence="11" id="KW-1185">Reference proteome</keyword>
<dbReference type="InterPro" id="IPR002589">
    <property type="entry name" value="Macro_dom"/>
</dbReference>
<dbReference type="Pfam" id="PF23253">
    <property type="entry name" value="KH_PARP14_6"/>
    <property type="match status" value="1"/>
</dbReference>
<evidence type="ECO:0000256" key="7">
    <source>
        <dbReference type="RuleBase" id="RU362114"/>
    </source>
</evidence>
<accession>A0A4W3H684</accession>
<evidence type="ECO:0000256" key="6">
    <source>
        <dbReference type="ARBA" id="ARBA00024347"/>
    </source>
</evidence>
<dbReference type="GO" id="GO:0005737">
    <property type="term" value="C:cytoplasm"/>
    <property type="evidence" value="ECO:0007669"/>
    <property type="project" value="TreeGrafter"/>
</dbReference>
<dbReference type="InterPro" id="IPR052056">
    <property type="entry name" value="Mono-ARTD/PARP"/>
</dbReference>
<reference evidence="11" key="2">
    <citation type="journal article" date="2007" name="PLoS Biol.">
        <title>Survey sequencing and comparative analysis of the elephant shark (Callorhinchus milii) genome.</title>
        <authorList>
            <person name="Venkatesh B."/>
            <person name="Kirkness E.F."/>
            <person name="Loh Y.H."/>
            <person name="Halpern A.L."/>
            <person name="Lee A.P."/>
            <person name="Johnson J."/>
            <person name="Dandona N."/>
            <person name="Viswanathan L.D."/>
            <person name="Tay A."/>
            <person name="Venter J.C."/>
            <person name="Strausberg R.L."/>
            <person name="Brenner S."/>
        </authorList>
    </citation>
    <scope>NUCLEOTIDE SEQUENCE [LARGE SCALE GENOMIC DNA]</scope>
</reference>
<feature type="domain" description="Macro" evidence="9">
    <location>
        <begin position="786"/>
        <end position="973"/>
    </location>
</feature>
<dbReference type="InterPro" id="IPR043472">
    <property type="entry name" value="Macro_dom-like"/>
</dbReference>
<dbReference type="InterPro" id="IPR057051">
    <property type="entry name" value="PARP14_RPM_1"/>
</dbReference>
<sequence>MAEERVYAYPLCVEGDWDAGDAKLLKNKLQLYFQSPKRSNGGDCIVEYENPSKTEAVVRFVNDDVRSHVLEKKVHKLDLQKKGTIQLTVKLPQDVVPQEYTGGEQVRRSKTTESKQICKFNVDLLNQNVLLSANNETYLLSSSVVLENLSENVTCQMLTLLVENFTELTEESDGFSLEKFSENAAVVTFKTNIDITEFIKRCSTKKLYGQFITPRQLELTKHVRVENLPSIVNEEFLQLYFERPQNGCAIVTAIELISEDSAAIISFQNYEVLETIFAGKHIMNKVPVYIYPYYKSLGSALYGNKRPMVKMPDPFIVDIDIYVLQFLRNDQHRIAEINEKMSKLFCQIAWPELDQQTSIKISPTFSGQKSLLEKHVKKWQITASETFCHILLKYQTIENDVNLQIWEEIKEKLNQSLNSTVSVITNPSKGKMILVGEFDSVTSLQEIVTSMMNTAIEKLEREKQSLTEMLSISSAVYCILKNDDLEQNLSMIYPSLSMNYNMATGEIKLYGLASEVYGAKSNILEGILHLKRRRPVVNLQLLSFLQRINHDEASCCLFTSSGINATYEIEDGAVVLIGTTEASLAAAEEQIKSHLNFKSIEVQDISVMKKNEWKCLIDELVTKLNASQENVSIEEIPLDKSGEVIVSGYSLAVMEVFEVLSDFVQQNTIIEKSIPFKSSTILTFLKEVKKMDLFYDEAKMGVKIEVHNAANVISVSGPVENVGKVETLLSAAISRLTYSVLKITKPGAKKFFEDKESYVDTVMSKFSCVLRLSEHHVFAESNGSHQACCQVQLPNGPLVALYQADLCNHSVDVIVNAANEDLQHIGGLAGALLKAAGPVLQKVCDSIIKDKGKLEAGDAVITEAGKLPCSYVIHAVGPRWIDFDPETAKKRLKIAVMRSLNLAETYNLQSIAIPAISSGIFGFPLPLCAEIIVSTIREYWENSGGGSVLKQIHLVNHDEKQVCAVSNAVQKLLGEYLTRSTPQPKKLRIPNVRRKNVEVESPRSGNVRSLNKLHVTQTIEGVQNKTDIIVNTIGPDLDLNSGAVSRAILGKAGPKLQQLLFAEGQGGKGFAGCIYQTKGCNLGCIEVLHVVAPQWDQGNGPSKKVLINIIKGCLNIAETSQLESISFPAIGTGNLCFPRDVVAKLMFEQVLTFNRKYLKEVHFVVHPDDASTVQAMSDEFRRRFDQHLKSTFTVLNTTSVSELNLASGEMKIGQVLLQVVHGDITKETTDVIVNSTNNHFTLKAGVSKAILDAAGQTVEDECALQGLQGKQRLIMTKAGNLQCKNIIHIVGGKDPNQIQDAVQIVLQECERNQFSSVAFPAFGTGMNPSQVADAMVKSVAEFASKISPAALHRIRFVIFQPQLLTEFHSSMRKQQDSNLGKPKTFWEKGKSKQQQQQDFIYRAPFTSGGCPKNKEFGPEDFVLENTIEPVVMEICGEDAQNVEKSISWIEKVFEKEHSIKTINSEFIFHFTERERAKLKNLMENHQITIEMEQSGPQIRVCGLHLDVLTVYSEIQEMVNEVRDKLARQRDEALVNNLVEWQFRKGGQFQPVDRAANFNLESAFIGKASHIELEIEHRKYTVELKTCTATDNHGNSIQLNRASKSKDELPPHWDDMAGQQFKSVALQQSTLEYQRVETLFKNTCSQFQIIQIERLQNPFLWKNYIIKKQYFHEKNPNGTKNEHVLFHGTAPEAKDSISNLGFNRSYAGKNATTYGTGTYFAVNASYSASNTYSKPDSNGVKYIYQACVLTGVYCQGKNGMLIPPPKNPNNLTDLYDSVVDRPNAPSMFIIFNDIQAYPEYLISFK</sequence>
<dbReference type="Gene3D" id="3.40.220.10">
    <property type="entry name" value="Leucine Aminopeptidase, subunit E, domain 1"/>
    <property type="match status" value="3"/>
</dbReference>
<dbReference type="Ensembl" id="ENSCMIT00000012616.1">
    <property type="protein sequence ID" value="ENSCMIP00000012328.1"/>
    <property type="gene ID" value="ENSCMIG00000006282.1"/>
</dbReference>
<dbReference type="OMA" id="KCFSRTA"/>
<dbReference type="GO" id="GO:1990404">
    <property type="term" value="F:NAD+-protein mono-ADP-ribosyltransferase activity"/>
    <property type="evidence" value="ECO:0007669"/>
    <property type="project" value="TreeGrafter"/>
</dbReference>
<keyword evidence="4 7" id="KW-0520">NAD</keyword>
<dbReference type="Pfam" id="PF00644">
    <property type="entry name" value="PARP"/>
    <property type="match status" value="1"/>
</dbReference>
<keyword evidence="3 7" id="KW-0808">Transferase</keyword>
<dbReference type="InterPro" id="IPR057047">
    <property type="entry name" value="PARP14_KH_5"/>
</dbReference>
<dbReference type="InterPro" id="IPR057043">
    <property type="entry name" value="PARP14_KH_2"/>
</dbReference>
<evidence type="ECO:0000256" key="4">
    <source>
        <dbReference type="ARBA" id="ARBA00023027"/>
    </source>
</evidence>
<dbReference type="Pfam" id="PF23252">
    <property type="entry name" value="KH_PARP14_5"/>
    <property type="match status" value="1"/>
</dbReference>
<dbReference type="Pfam" id="PF23254">
    <property type="entry name" value="KH_PARP14_8"/>
    <property type="match status" value="1"/>
</dbReference>
<dbReference type="CDD" id="cd12300">
    <property type="entry name" value="RRM1_PAR14"/>
    <property type="match status" value="1"/>
</dbReference>
<dbReference type="GO" id="GO:0070212">
    <property type="term" value="P:protein poly-ADP-ribosylation"/>
    <property type="evidence" value="ECO:0007669"/>
    <property type="project" value="TreeGrafter"/>
</dbReference>
<dbReference type="CDD" id="cd02903">
    <property type="entry name" value="Macro_BAL-like"/>
    <property type="match status" value="1"/>
</dbReference>